<evidence type="ECO:0000256" key="1">
    <source>
        <dbReference type="SAM" id="MobiDB-lite"/>
    </source>
</evidence>
<name>A0A506ULD2_9PROT</name>
<gene>
    <name evidence="2" type="ORF">E3202_06365</name>
</gene>
<dbReference type="RefSeq" id="WP_165600802.1">
    <property type="nucleotide sequence ID" value="NZ_SORZ01000002.1"/>
</dbReference>
<dbReference type="PANTHER" id="PTHR39337:SF1">
    <property type="entry name" value="BLR5642 PROTEIN"/>
    <property type="match status" value="1"/>
</dbReference>
<keyword evidence="3" id="KW-1185">Reference proteome</keyword>
<dbReference type="AlphaFoldDB" id="A0A506ULD2"/>
<dbReference type="Proteomes" id="UP000315037">
    <property type="component" value="Unassembled WGS sequence"/>
</dbReference>
<dbReference type="EMBL" id="SORZ01000002">
    <property type="protein sequence ID" value="TPW34146.1"/>
    <property type="molecule type" value="Genomic_DNA"/>
</dbReference>
<proteinExistence type="predicted"/>
<feature type="region of interest" description="Disordered" evidence="1">
    <location>
        <begin position="209"/>
        <end position="230"/>
    </location>
</feature>
<organism evidence="2 3">
    <name type="scientific">Oecophyllibacter saccharovorans</name>
    <dbReference type="NCBI Taxonomy" id="2558360"/>
    <lineage>
        <taxon>Bacteria</taxon>
        <taxon>Pseudomonadati</taxon>
        <taxon>Pseudomonadota</taxon>
        <taxon>Alphaproteobacteria</taxon>
        <taxon>Acetobacterales</taxon>
        <taxon>Acetobacteraceae</taxon>
        <taxon>Oecophyllibacter</taxon>
    </lineage>
</organism>
<accession>A0A506ULD2</accession>
<feature type="compositionally biased region" description="Basic and acidic residues" evidence="1">
    <location>
        <begin position="219"/>
        <end position="230"/>
    </location>
</feature>
<dbReference type="Pfam" id="PF04343">
    <property type="entry name" value="DUF488"/>
    <property type="match status" value="1"/>
</dbReference>
<dbReference type="PANTHER" id="PTHR39337">
    <property type="entry name" value="BLR5642 PROTEIN"/>
    <property type="match status" value="1"/>
</dbReference>
<dbReference type="InterPro" id="IPR007438">
    <property type="entry name" value="DUF488"/>
</dbReference>
<comment type="caution">
    <text evidence="2">The sequence shown here is derived from an EMBL/GenBank/DDBJ whole genome shotgun (WGS) entry which is preliminary data.</text>
</comment>
<evidence type="ECO:0000313" key="2">
    <source>
        <dbReference type="EMBL" id="TPW34146.1"/>
    </source>
</evidence>
<reference evidence="2 3" key="1">
    <citation type="submission" date="2019-03" db="EMBL/GenBank/DDBJ databases">
        <title>The complete genome sequence of Neokomagataea sp. Jb2 NBRC113641.</title>
        <authorList>
            <person name="Chua K.-O."/>
            <person name="Chan K.-G."/>
            <person name="See-Too W.-S."/>
        </authorList>
    </citation>
    <scope>NUCLEOTIDE SEQUENCE [LARGE SCALE GENOMIC DNA]</scope>
    <source>
        <strain evidence="2 3">Jb2</strain>
    </source>
</reference>
<evidence type="ECO:0000313" key="3">
    <source>
        <dbReference type="Proteomes" id="UP000315037"/>
    </source>
</evidence>
<sequence>MSETSETPFFTVGHSNQSIEAFTELLQQPEVRCTLLVDIRKMPMSRANPQFNGEALKASLAACGISYTRIAALGGLRAKVQGVPPAINDYWTNKSFHRYADYALTDQFHSGLETLLREGGGRRAAIMCAEVLWWRCHRRLVSDYLIAAGQKVFHVLGMGQVTPAQLTPGAVIMPDQRVQYPQSGQAPVDEAVLGEIVREASLLLARKQAPGSCAGNPHAGKEYSRTGEEP</sequence>
<protein>
    <submittedName>
        <fullName evidence="2">DUF488 domain-containing protein</fullName>
    </submittedName>
</protein>